<organism evidence="1 2">
    <name type="scientific">Russula earlei</name>
    <dbReference type="NCBI Taxonomy" id="71964"/>
    <lineage>
        <taxon>Eukaryota</taxon>
        <taxon>Fungi</taxon>
        <taxon>Dikarya</taxon>
        <taxon>Basidiomycota</taxon>
        <taxon>Agaricomycotina</taxon>
        <taxon>Agaricomycetes</taxon>
        <taxon>Russulales</taxon>
        <taxon>Russulaceae</taxon>
        <taxon>Russula</taxon>
    </lineage>
</organism>
<comment type="caution">
    <text evidence="1">The sequence shown here is derived from an EMBL/GenBank/DDBJ whole genome shotgun (WGS) entry which is preliminary data.</text>
</comment>
<evidence type="ECO:0000313" key="2">
    <source>
        <dbReference type="Proteomes" id="UP001207468"/>
    </source>
</evidence>
<dbReference type="Proteomes" id="UP001207468">
    <property type="component" value="Unassembled WGS sequence"/>
</dbReference>
<accession>A0ACC0TU33</accession>
<sequence>MSDTTPRDEETPLLQHSNAPRKPTPLPKAQFFLLLLLRLAEPITSHSISPYISELVSNLSIVDGDRRMIGYYTGMIVSLHYAAEAVTVLQWSRLSDHIGRKPVLLLGLLGTAVSTILFGLSRSLSALILSRLLNGILNGNLGVIKSMIAELTDETNVARGFSLMPMARAVGYIIGPFIGGVLSRPQDRWPDRFSHPFWAEYPYFLPCLVTSTYALISFILSAMYLKETLDCNPSTEFQVSKYSERSLDASPNDAGKPVPLSSLLTRPVMLSTANYAMIALLDMSAMALIPLVWSTPIDLGGLNLSPASIGLWLSAYGCLNGVLQYLFFPRVVGRLGPGRVVLASVAVYLIIYTMFPLENLAASHASHGGGTKAIVWLLIVLQLASICITDMGFNSVFMFIAAAAPNKRSLGATNGLAQTMVAIQRTVGPATAASLFAFSIANDVLGGNFAYVVLLGVVCVGLCVAVQLPRYTWTHGGCK</sequence>
<proteinExistence type="predicted"/>
<protein>
    <submittedName>
        <fullName evidence="1">MFS general substrate transporter</fullName>
    </submittedName>
</protein>
<reference evidence="1" key="1">
    <citation type="submission" date="2021-03" db="EMBL/GenBank/DDBJ databases">
        <title>Evolutionary priming and transition to the ectomycorrhizal habit in an iconic lineage of mushroom-forming fungi: is preadaptation a requirement?</title>
        <authorList>
            <consortium name="DOE Joint Genome Institute"/>
            <person name="Looney B.P."/>
            <person name="Miyauchi S."/>
            <person name="Morin E."/>
            <person name="Drula E."/>
            <person name="Courty P.E."/>
            <person name="Chicoki N."/>
            <person name="Fauchery L."/>
            <person name="Kohler A."/>
            <person name="Kuo A."/>
            <person name="LaButti K."/>
            <person name="Pangilinan J."/>
            <person name="Lipzen A."/>
            <person name="Riley R."/>
            <person name="Andreopoulos W."/>
            <person name="He G."/>
            <person name="Johnson J."/>
            <person name="Barry K.W."/>
            <person name="Grigoriev I.V."/>
            <person name="Nagy L."/>
            <person name="Hibbett D."/>
            <person name="Henrissat B."/>
            <person name="Matheny P.B."/>
            <person name="Labbe J."/>
            <person name="Martin A.F."/>
        </authorList>
    </citation>
    <scope>NUCLEOTIDE SEQUENCE</scope>
    <source>
        <strain evidence="1">BPL698</strain>
    </source>
</reference>
<keyword evidence="2" id="KW-1185">Reference proteome</keyword>
<gene>
    <name evidence="1" type="ORF">F5148DRAFT_1253740</name>
</gene>
<dbReference type="EMBL" id="JAGFNK010000638">
    <property type="protein sequence ID" value="KAI9445817.1"/>
    <property type="molecule type" value="Genomic_DNA"/>
</dbReference>
<evidence type="ECO:0000313" key="1">
    <source>
        <dbReference type="EMBL" id="KAI9445817.1"/>
    </source>
</evidence>
<name>A0ACC0TU33_9AGAM</name>